<dbReference type="EMBL" id="CP028901">
    <property type="protein sequence ID" value="AWB33567.1"/>
    <property type="molecule type" value="Genomic_DNA"/>
</dbReference>
<feature type="domain" description="Nudix hydrolase" evidence="8">
    <location>
        <begin position="74"/>
        <end position="212"/>
    </location>
</feature>
<sequence>MSSTPLSGDRVKERPRRGPQFDPMMQPWEPADARFGAVPAEVLSPDFIRAVLGRPITPVPLEIPREMPVAGYESRTSPVPAAVLVPMVMREQGLTVLLTQRTAHLHDHAGQVSFPGGRVEPEDPNPVATALRETMEETGLAHHHVDVVGRLPQYFTGTGFSITPVTALVRPGFELAPDAFEVAEVFEVPLAFLTDPGNYRIHLARLPDGGVRRYFSVPWQQFFIWGATAAMLRGMYQVLAKAFSENKR</sequence>
<dbReference type="AlphaFoldDB" id="A0A2R4XIB7"/>
<protein>
    <submittedName>
        <fullName evidence="9">CoA pyrophosphatase</fullName>
    </submittedName>
</protein>
<dbReference type="PROSITE" id="PS51462">
    <property type="entry name" value="NUDIX"/>
    <property type="match status" value="1"/>
</dbReference>
<evidence type="ECO:0000256" key="7">
    <source>
        <dbReference type="SAM" id="MobiDB-lite"/>
    </source>
</evidence>
<dbReference type="KEGG" id="boz:DBV39_07425"/>
<dbReference type="NCBIfam" id="NF007980">
    <property type="entry name" value="PRK10707.1"/>
    <property type="match status" value="1"/>
</dbReference>
<dbReference type="InterPro" id="IPR000086">
    <property type="entry name" value="NUDIX_hydrolase_dom"/>
</dbReference>
<comment type="cofactor">
    <cofactor evidence="2">
        <name>Mg(2+)</name>
        <dbReference type="ChEBI" id="CHEBI:18420"/>
    </cofactor>
</comment>
<dbReference type="SUPFAM" id="SSF55811">
    <property type="entry name" value="Nudix"/>
    <property type="match status" value="1"/>
</dbReference>
<dbReference type="Proteomes" id="UP000244571">
    <property type="component" value="Chromosome"/>
</dbReference>
<feature type="region of interest" description="Disordered" evidence="7">
    <location>
        <begin position="1"/>
        <end position="26"/>
    </location>
</feature>
<evidence type="ECO:0000256" key="1">
    <source>
        <dbReference type="ARBA" id="ARBA00001936"/>
    </source>
</evidence>
<dbReference type="InterPro" id="IPR015797">
    <property type="entry name" value="NUDIX_hydrolase-like_dom_sf"/>
</dbReference>
<dbReference type="OrthoDB" id="9802805at2"/>
<dbReference type="GO" id="GO:0010945">
    <property type="term" value="F:coenzyme A diphosphatase activity"/>
    <property type="evidence" value="ECO:0007669"/>
    <property type="project" value="InterPro"/>
</dbReference>
<evidence type="ECO:0000313" key="10">
    <source>
        <dbReference type="Proteomes" id="UP000244571"/>
    </source>
</evidence>
<evidence type="ECO:0000256" key="6">
    <source>
        <dbReference type="ARBA" id="ARBA00023211"/>
    </source>
</evidence>
<keyword evidence="5" id="KW-0460">Magnesium</keyword>
<proteinExistence type="predicted"/>
<evidence type="ECO:0000256" key="4">
    <source>
        <dbReference type="ARBA" id="ARBA00022801"/>
    </source>
</evidence>
<reference evidence="9" key="1">
    <citation type="submission" date="2018-04" db="EMBL/GenBank/DDBJ databases">
        <title>Bordetella sp. HZ20 isolated from seawater.</title>
        <authorList>
            <person name="Sun C."/>
        </authorList>
    </citation>
    <scope>NUCLEOTIDE SEQUENCE [LARGE SCALE GENOMIC DNA]</scope>
    <source>
        <strain evidence="9">HZ20</strain>
    </source>
</reference>
<accession>A0A2R4XIB7</accession>
<dbReference type="Gene3D" id="3.90.79.10">
    <property type="entry name" value="Nucleoside Triphosphate Pyrophosphohydrolase"/>
    <property type="match status" value="1"/>
</dbReference>
<dbReference type="PANTHER" id="PTHR12992">
    <property type="entry name" value="NUDIX HYDROLASE"/>
    <property type="match status" value="1"/>
</dbReference>
<evidence type="ECO:0000259" key="8">
    <source>
        <dbReference type="PROSITE" id="PS51462"/>
    </source>
</evidence>
<comment type="cofactor">
    <cofactor evidence="1">
        <name>Mn(2+)</name>
        <dbReference type="ChEBI" id="CHEBI:29035"/>
    </cofactor>
</comment>
<dbReference type="GO" id="GO:0046872">
    <property type="term" value="F:metal ion binding"/>
    <property type="evidence" value="ECO:0007669"/>
    <property type="project" value="UniProtKB-KW"/>
</dbReference>
<name>A0A2R4XIB7_9BURK</name>
<dbReference type="CDD" id="cd03426">
    <property type="entry name" value="NUDIX_CoAse_Nudt7"/>
    <property type="match status" value="1"/>
</dbReference>
<keyword evidence="10" id="KW-1185">Reference proteome</keyword>
<dbReference type="PANTHER" id="PTHR12992:SF11">
    <property type="entry name" value="MITOCHONDRIAL COENZYME A DIPHOSPHATASE NUDT8"/>
    <property type="match status" value="1"/>
</dbReference>
<evidence type="ECO:0000256" key="2">
    <source>
        <dbReference type="ARBA" id="ARBA00001946"/>
    </source>
</evidence>
<dbReference type="InterPro" id="IPR045121">
    <property type="entry name" value="CoAse"/>
</dbReference>
<keyword evidence="6" id="KW-0464">Manganese</keyword>
<keyword evidence="4" id="KW-0378">Hydrolase</keyword>
<keyword evidence="3" id="KW-0479">Metal-binding</keyword>
<evidence type="ECO:0000256" key="3">
    <source>
        <dbReference type="ARBA" id="ARBA00022723"/>
    </source>
</evidence>
<dbReference type="RefSeq" id="WP_108620996.1">
    <property type="nucleotide sequence ID" value="NZ_CP028901.1"/>
</dbReference>
<dbReference type="Pfam" id="PF00293">
    <property type="entry name" value="NUDIX"/>
    <property type="match status" value="1"/>
</dbReference>
<gene>
    <name evidence="9" type="ORF">DBV39_07425</name>
</gene>
<evidence type="ECO:0000313" key="9">
    <source>
        <dbReference type="EMBL" id="AWB33567.1"/>
    </source>
</evidence>
<evidence type="ECO:0000256" key="5">
    <source>
        <dbReference type="ARBA" id="ARBA00022842"/>
    </source>
</evidence>
<organism evidence="9 10">
    <name type="scientific">Orrella marina</name>
    <dbReference type="NCBI Taxonomy" id="2163011"/>
    <lineage>
        <taxon>Bacteria</taxon>
        <taxon>Pseudomonadati</taxon>
        <taxon>Pseudomonadota</taxon>
        <taxon>Betaproteobacteria</taxon>
        <taxon>Burkholderiales</taxon>
        <taxon>Alcaligenaceae</taxon>
        <taxon>Orrella</taxon>
    </lineage>
</organism>